<feature type="transmembrane region" description="Helical" evidence="7">
    <location>
        <begin position="153"/>
        <end position="172"/>
    </location>
</feature>
<keyword evidence="5 7" id="KW-1133">Transmembrane helix</keyword>
<evidence type="ECO:0000256" key="4">
    <source>
        <dbReference type="ARBA" id="ARBA00022692"/>
    </source>
</evidence>
<keyword evidence="10" id="KW-1185">Reference proteome</keyword>
<dbReference type="InterPro" id="IPR000515">
    <property type="entry name" value="MetI-like"/>
</dbReference>
<dbReference type="InterPro" id="IPR035906">
    <property type="entry name" value="MetI-like_sf"/>
</dbReference>
<evidence type="ECO:0000256" key="1">
    <source>
        <dbReference type="ARBA" id="ARBA00004651"/>
    </source>
</evidence>
<dbReference type="Pfam" id="PF00528">
    <property type="entry name" value="BPD_transp_1"/>
    <property type="match status" value="1"/>
</dbReference>
<name>A0A916SEW8_9HYPH</name>
<feature type="transmembrane region" description="Helical" evidence="7">
    <location>
        <begin position="248"/>
        <end position="267"/>
    </location>
</feature>
<dbReference type="PANTHER" id="PTHR30151:SF0">
    <property type="entry name" value="ABC TRANSPORTER PERMEASE PROTEIN MJ0413-RELATED"/>
    <property type="match status" value="1"/>
</dbReference>
<feature type="transmembrane region" description="Helical" evidence="7">
    <location>
        <begin position="67"/>
        <end position="88"/>
    </location>
</feature>
<dbReference type="Proteomes" id="UP000646478">
    <property type="component" value="Unassembled WGS sequence"/>
</dbReference>
<feature type="transmembrane region" description="Helical" evidence="7">
    <location>
        <begin position="126"/>
        <end position="147"/>
    </location>
</feature>
<reference evidence="9" key="2">
    <citation type="submission" date="2020-09" db="EMBL/GenBank/DDBJ databases">
        <authorList>
            <person name="Sun Q."/>
            <person name="Zhou Y."/>
        </authorList>
    </citation>
    <scope>NUCLEOTIDE SEQUENCE</scope>
    <source>
        <strain evidence="9">CGMCC 1.15082</strain>
    </source>
</reference>
<evidence type="ECO:0000313" key="9">
    <source>
        <dbReference type="EMBL" id="GGA93914.1"/>
    </source>
</evidence>
<proteinExistence type="inferred from homology"/>
<evidence type="ECO:0000256" key="2">
    <source>
        <dbReference type="ARBA" id="ARBA00022448"/>
    </source>
</evidence>
<dbReference type="CDD" id="cd06261">
    <property type="entry name" value="TM_PBP2"/>
    <property type="match status" value="1"/>
</dbReference>
<keyword evidence="2 7" id="KW-0813">Transport</keyword>
<evidence type="ECO:0000256" key="3">
    <source>
        <dbReference type="ARBA" id="ARBA00022475"/>
    </source>
</evidence>
<evidence type="ECO:0000259" key="8">
    <source>
        <dbReference type="PROSITE" id="PS50928"/>
    </source>
</evidence>
<feature type="transmembrane region" description="Helical" evidence="7">
    <location>
        <begin position="38"/>
        <end position="60"/>
    </location>
</feature>
<feature type="transmembrane region" description="Helical" evidence="7">
    <location>
        <begin position="205"/>
        <end position="228"/>
    </location>
</feature>
<evidence type="ECO:0000256" key="5">
    <source>
        <dbReference type="ARBA" id="ARBA00022989"/>
    </source>
</evidence>
<dbReference type="GO" id="GO:0055085">
    <property type="term" value="P:transmembrane transport"/>
    <property type="evidence" value="ECO:0007669"/>
    <property type="project" value="InterPro"/>
</dbReference>
<keyword evidence="3" id="KW-1003">Cell membrane</keyword>
<dbReference type="AlphaFoldDB" id="A0A916SEW8"/>
<comment type="subcellular location">
    <subcellularLocation>
        <location evidence="1 7">Cell membrane</location>
        <topology evidence="1 7">Multi-pass membrane protein</topology>
    </subcellularLocation>
</comment>
<evidence type="ECO:0000256" key="6">
    <source>
        <dbReference type="ARBA" id="ARBA00023136"/>
    </source>
</evidence>
<organism evidence="9 10">
    <name type="scientific">Brucella endophytica</name>
    <dbReference type="NCBI Taxonomy" id="1963359"/>
    <lineage>
        <taxon>Bacteria</taxon>
        <taxon>Pseudomonadati</taxon>
        <taxon>Pseudomonadota</taxon>
        <taxon>Alphaproteobacteria</taxon>
        <taxon>Hyphomicrobiales</taxon>
        <taxon>Brucellaceae</taxon>
        <taxon>Brucella/Ochrobactrum group</taxon>
        <taxon>Brucella</taxon>
    </lineage>
</organism>
<protein>
    <submittedName>
        <fullName evidence="9">ABC transporter permease</fullName>
    </submittedName>
</protein>
<dbReference type="RefSeq" id="WP_236016149.1">
    <property type="nucleotide sequence ID" value="NZ_BMHH01000008.1"/>
</dbReference>
<dbReference type="PANTHER" id="PTHR30151">
    <property type="entry name" value="ALKANE SULFONATE ABC TRANSPORTER-RELATED, MEMBRANE SUBUNIT"/>
    <property type="match status" value="1"/>
</dbReference>
<comment type="caution">
    <text evidence="9">The sequence shown here is derived from an EMBL/GenBank/DDBJ whole genome shotgun (WGS) entry which is preliminary data.</text>
</comment>
<dbReference type="PROSITE" id="PS50928">
    <property type="entry name" value="ABC_TM1"/>
    <property type="match status" value="1"/>
</dbReference>
<sequence>MSSSVKMGGVTGMHKSPVPKSPVHITEFLSQAFAARPALWSVASLALLFGAWEIAGLIPISIAFPTFSATLVAFVEMVLDGTMVHAYFLTLQPLLLGVAISAMLGIAIGITMGLSRKAEWLMAPVFIVLQAAPMAALVPLVTFVYGIGLTAKTLAVIMLALPVIVLNSYKAVRHVNPSLIAMCRSFQGTRLQQIVKIIIPDASPVMFAGLRLGIAAGFIGVMLAELLITPTGVGDLITYHRSVANYAHMYAAVASIIVVSTVTLAGLQRFELRFLRPEKRKR</sequence>
<comment type="similarity">
    <text evidence="7">Belongs to the binding-protein-dependent transport system permease family.</text>
</comment>
<feature type="transmembrane region" description="Helical" evidence="7">
    <location>
        <begin position="94"/>
        <end position="114"/>
    </location>
</feature>
<evidence type="ECO:0000256" key="7">
    <source>
        <dbReference type="RuleBase" id="RU363032"/>
    </source>
</evidence>
<dbReference type="GO" id="GO:0005886">
    <property type="term" value="C:plasma membrane"/>
    <property type="evidence" value="ECO:0007669"/>
    <property type="project" value="UniProtKB-SubCell"/>
</dbReference>
<accession>A0A916SEW8</accession>
<gene>
    <name evidence="9" type="ORF">GCM10011491_22620</name>
</gene>
<keyword evidence="6 7" id="KW-0472">Membrane</keyword>
<evidence type="ECO:0000313" key="10">
    <source>
        <dbReference type="Proteomes" id="UP000646478"/>
    </source>
</evidence>
<dbReference type="EMBL" id="BMHH01000008">
    <property type="protein sequence ID" value="GGA93914.1"/>
    <property type="molecule type" value="Genomic_DNA"/>
</dbReference>
<dbReference type="SUPFAM" id="SSF161098">
    <property type="entry name" value="MetI-like"/>
    <property type="match status" value="1"/>
</dbReference>
<keyword evidence="4 7" id="KW-0812">Transmembrane</keyword>
<feature type="domain" description="ABC transmembrane type-1" evidence="8">
    <location>
        <begin position="87"/>
        <end position="268"/>
    </location>
</feature>
<dbReference type="Gene3D" id="1.10.3720.10">
    <property type="entry name" value="MetI-like"/>
    <property type="match status" value="1"/>
</dbReference>
<reference evidence="9" key="1">
    <citation type="journal article" date="2014" name="Int. J. Syst. Evol. Microbiol.">
        <title>Complete genome sequence of Corynebacterium casei LMG S-19264T (=DSM 44701T), isolated from a smear-ripened cheese.</title>
        <authorList>
            <consortium name="US DOE Joint Genome Institute (JGI-PGF)"/>
            <person name="Walter F."/>
            <person name="Albersmeier A."/>
            <person name="Kalinowski J."/>
            <person name="Ruckert C."/>
        </authorList>
    </citation>
    <scope>NUCLEOTIDE SEQUENCE</scope>
    <source>
        <strain evidence="9">CGMCC 1.15082</strain>
    </source>
</reference>